<comment type="caution">
    <text evidence="2">The sequence shown here is derived from an EMBL/GenBank/DDBJ whole genome shotgun (WGS) entry which is preliminary data.</text>
</comment>
<reference evidence="2 3" key="1">
    <citation type="submission" date="2019-04" db="EMBL/GenBank/DDBJ databases">
        <title>Draft genome sequences for three unisolated Alnus-infective Frankia Sp+ strains, AgTrS, AiOr and AvVan, the first sequenced Frankia strains able to sporulate in-planta.</title>
        <authorList>
            <person name="Bethencourt L."/>
            <person name="Vautrin F."/>
            <person name="Taib N."/>
            <person name="Dubost A."/>
            <person name="Castro-Garcia L."/>
            <person name="Imbaud O."/>
            <person name="Abrouk D."/>
            <person name="Fournier P."/>
            <person name="Briolay J."/>
            <person name="Nguyen A."/>
            <person name="Normand P."/>
            <person name="Fernandez M.P."/>
            <person name="Brochier-Armanet C."/>
            <person name="Herrera-Belaroussi A."/>
        </authorList>
    </citation>
    <scope>NUCLEOTIDE SEQUENCE [LARGE SCALE GENOMIC DNA]</scope>
    <source>
        <strain evidence="2 3">AvVan</strain>
    </source>
</reference>
<organism evidence="2 3">
    <name type="scientific">Candidatus Frankia alpina</name>
    <dbReference type="NCBI Taxonomy" id="2699483"/>
    <lineage>
        <taxon>Bacteria</taxon>
        <taxon>Bacillati</taxon>
        <taxon>Actinomycetota</taxon>
        <taxon>Actinomycetes</taxon>
        <taxon>Frankiales</taxon>
        <taxon>Frankiaceae</taxon>
        <taxon>Frankia</taxon>
    </lineage>
</organism>
<evidence type="ECO:0000313" key="2">
    <source>
        <dbReference type="EMBL" id="THJ63969.1"/>
    </source>
</evidence>
<feature type="compositionally biased region" description="Basic and acidic residues" evidence="1">
    <location>
        <begin position="8"/>
        <end position="18"/>
    </location>
</feature>
<sequence length="129" mass="13866">MSHGPAWRCREGVRHRPDPGLLRPVAAQETATRGFLGCNRLLPAGFHVSWFPGGGPYACACEGTPVSSPLQPGPDAPPTPHLGPAADMPTPRRGRSRRGVRRPRQDQPRFPGPRASNPDCSVTLCCTCH</sequence>
<accession>A0A4V3Z533</accession>
<evidence type="ECO:0000313" key="3">
    <source>
        <dbReference type="Proteomes" id="UP000305282"/>
    </source>
</evidence>
<name>A0A4V3Z533_9ACTN</name>
<feature type="compositionally biased region" description="Pro residues" evidence="1">
    <location>
        <begin position="71"/>
        <end position="81"/>
    </location>
</feature>
<dbReference type="Proteomes" id="UP000305282">
    <property type="component" value="Unassembled WGS sequence"/>
</dbReference>
<gene>
    <name evidence="2" type="ORF">E7Y31_17935</name>
</gene>
<proteinExistence type="predicted"/>
<keyword evidence="3" id="KW-1185">Reference proteome</keyword>
<protein>
    <submittedName>
        <fullName evidence="2">Uncharacterized protein</fullName>
    </submittedName>
</protein>
<evidence type="ECO:0000256" key="1">
    <source>
        <dbReference type="SAM" id="MobiDB-lite"/>
    </source>
</evidence>
<feature type="region of interest" description="Disordered" evidence="1">
    <location>
        <begin position="1"/>
        <end position="20"/>
    </location>
</feature>
<feature type="compositionally biased region" description="Basic residues" evidence="1">
    <location>
        <begin position="92"/>
        <end position="102"/>
    </location>
</feature>
<dbReference type="AlphaFoldDB" id="A0A4V3Z533"/>
<dbReference type="EMBL" id="SSXH01000557">
    <property type="protein sequence ID" value="THJ63969.1"/>
    <property type="molecule type" value="Genomic_DNA"/>
</dbReference>
<feature type="region of interest" description="Disordered" evidence="1">
    <location>
        <begin position="62"/>
        <end position="119"/>
    </location>
</feature>